<dbReference type="OrthoDB" id="60033at2759"/>
<keyword evidence="3 6" id="KW-1133">Transmembrane helix</keyword>
<dbReference type="GO" id="GO:0035556">
    <property type="term" value="P:intracellular signal transduction"/>
    <property type="evidence" value="ECO:0007669"/>
    <property type="project" value="InterPro"/>
</dbReference>
<feature type="transmembrane region" description="Helical" evidence="6">
    <location>
        <begin position="134"/>
        <end position="154"/>
    </location>
</feature>
<feature type="transmembrane region" description="Helical" evidence="6">
    <location>
        <begin position="161"/>
        <end position="184"/>
    </location>
</feature>
<dbReference type="CDD" id="cd07302">
    <property type="entry name" value="CHD"/>
    <property type="match status" value="1"/>
</dbReference>
<dbReference type="GO" id="GO:0009190">
    <property type="term" value="P:cyclic nucleotide biosynthetic process"/>
    <property type="evidence" value="ECO:0007669"/>
    <property type="project" value="InterPro"/>
</dbReference>
<comment type="caution">
    <text evidence="7">The sequence shown here is derived from an EMBL/GenBank/DDBJ whole genome shotgun (WGS) entry which is preliminary data.</text>
</comment>
<protein>
    <recommendedName>
        <fullName evidence="9">Guanylate cyclase domain-containing protein</fullName>
    </recommendedName>
</protein>
<feature type="compositionally biased region" description="Low complexity" evidence="5">
    <location>
        <begin position="1"/>
        <end position="11"/>
    </location>
</feature>
<evidence type="ECO:0000256" key="5">
    <source>
        <dbReference type="SAM" id="MobiDB-lite"/>
    </source>
</evidence>
<dbReference type="Proteomes" id="UP000654075">
    <property type="component" value="Unassembled WGS sequence"/>
</dbReference>
<gene>
    <name evidence="7" type="ORF">PGLA1383_LOCUS1414</name>
</gene>
<evidence type="ECO:0000256" key="3">
    <source>
        <dbReference type="ARBA" id="ARBA00022989"/>
    </source>
</evidence>
<sequence length="985" mass="110725">SRSTESGISSRSPEKGTNSSSIEDVTTSRQTQSSATRKRVGPEPTYEDCSEKPVSRSTSKRSTNEISPAMLMKIQRMNRQGEYFPSKKLKARVVRALATFLNGRFMTAGSVILTFYALVGDDLRLLTTNKPSDILFNGLTIVCLTFFTLELVLSSIAKQDYFLGFFFSLDLVSTASLLLDLTWVSSALESNDDMAAGNQARSGRTARLGGSIGRVVRVMRLIRIVKLYKAYYDLNMRKAPVPASEPGEEEDDWDRADAGAVEEHKHGDSQVGKKLVGLTTRRVIVLVLAMLLVLPLLSVDSSHVLATSAAYGADSVSQSFRKYQSGNITQTLYEEALLKYIYYHNWFLGNTKCINDEYSCSSSFYAHVFWVGFAAKDNNKTLLRTLASEATPRAATVRAWNAAASSKMTAYSLGWLPQEAMKSLDTPWDVECEFSSWTHVGSSLLETVINGYVDYVVRCPSDLRPQERFRMQPNLISPWQFDQYHLAFFFDARPFVKAECRFNIITTFFICFVLCVASMQFSKDANKLVLRPVERMIAKVNKIRDNPLIAMKISDDEFKGEEVRKYRATVRNKYETFMESRSWLAWLLPIWFWMKAAYVGDDQDQNLMETAVLEKTIIKLGSLLALGFGEAGAKIVAHNMHGDTAGINAMIPGSRVQLIIGSARIRDFSTATEVLQGKVMAFANQIAEIVHGIVCEFGGAPNKNTGGRFLMIWHLTGATPSRCTRMADMAVTAFVRILGCIHNSRTLAEYRYHPGLKQRLGKDCRVNLSFGLHSGWAIEGAVGSEFKIDASYLSPNVSIAESVEDATQVYNVSIMATETVIELCSKELASKCRLVDKVNIKGSKTPLQLYCVDLDFRTVRLRTFSTKLEWSLRQRFKARQILEAEKERKLTDHMDIVYTFWAESHDVTEMRKAFTTEFMHVFNMGYQNYSQGEWQVARRLLTRTLDMLGFKDGPSGALLSFMDTSDYQAPAKWDGIADMRSTDHL</sequence>
<dbReference type="Gene3D" id="3.30.70.1230">
    <property type="entry name" value="Nucleotide cyclase"/>
    <property type="match status" value="1"/>
</dbReference>
<feature type="region of interest" description="Disordered" evidence="5">
    <location>
        <begin position="1"/>
        <end position="68"/>
    </location>
</feature>
<dbReference type="SUPFAM" id="SSF55073">
    <property type="entry name" value="Nucleotide cyclase"/>
    <property type="match status" value="1"/>
</dbReference>
<organism evidence="7 8">
    <name type="scientific">Polarella glacialis</name>
    <name type="common">Dinoflagellate</name>
    <dbReference type="NCBI Taxonomy" id="89957"/>
    <lineage>
        <taxon>Eukaryota</taxon>
        <taxon>Sar</taxon>
        <taxon>Alveolata</taxon>
        <taxon>Dinophyceae</taxon>
        <taxon>Suessiales</taxon>
        <taxon>Suessiaceae</taxon>
        <taxon>Polarella</taxon>
    </lineage>
</organism>
<keyword evidence="2 6" id="KW-0812">Transmembrane</keyword>
<evidence type="ECO:0000313" key="7">
    <source>
        <dbReference type="EMBL" id="CAE8582415.1"/>
    </source>
</evidence>
<dbReference type="OMA" id="DEWNYNT"/>
<dbReference type="InterPro" id="IPR029787">
    <property type="entry name" value="Nucleotide_cyclase"/>
</dbReference>
<accession>A0A813D6S4</accession>
<name>A0A813D6S4_POLGL</name>
<dbReference type="InterPro" id="IPR027359">
    <property type="entry name" value="Volt_channel_dom_sf"/>
</dbReference>
<keyword evidence="4 6" id="KW-0472">Membrane</keyword>
<feature type="transmembrane region" description="Helical" evidence="6">
    <location>
        <begin position="96"/>
        <end position="119"/>
    </location>
</feature>
<feature type="transmembrane region" description="Helical" evidence="6">
    <location>
        <begin position="283"/>
        <end position="299"/>
    </location>
</feature>
<evidence type="ECO:0000256" key="1">
    <source>
        <dbReference type="ARBA" id="ARBA00004141"/>
    </source>
</evidence>
<evidence type="ECO:0000256" key="2">
    <source>
        <dbReference type="ARBA" id="ARBA00022692"/>
    </source>
</evidence>
<feature type="non-terminal residue" evidence="7">
    <location>
        <position position="1"/>
    </location>
</feature>
<keyword evidence="8" id="KW-1185">Reference proteome</keyword>
<dbReference type="InterPro" id="IPR001054">
    <property type="entry name" value="A/G_cyclase"/>
</dbReference>
<dbReference type="PANTHER" id="PTHR43336:SF3">
    <property type="entry name" value="GUANYLATE CYCLASE DOMAIN-CONTAINING PROTEIN"/>
    <property type="match status" value="1"/>
</dbReference>
<proteinExistence type="predicted"/>
<feature type="transmembrane region" description="Helical" evidence="6">
    <location>
        <begin position="502"/>
        <end position="521"/>
    </location>
</feature>
<dbReference type="GO" id="GO:0016020">
    <property type="term" value="C:membrane"/>
    <property type="evidence" value="ECO:0007669"/>
    <property type="project" value="UniProtKB-SubCell"/>
</dbReference>
<comment type="subcellular location">
    <subcellularLocation>
        <location evidence="1">Membrane</location>
        <topology evidence="1">Multi-pass membrane protein</topology>
    </subcellularLocation>
</comment>
<dbReference type="AlphaFoldDB" id="A0A813D6S4"/>
<dbReference type="Gene3D" id="1.20.120.350">
    <property type="entry name" value="Voltage-gated potassium channels. Chain C"/>
    <property type="match status" value="1"/>
</dbReference>
<feature type="compositionally biased region" description="Polar residues" evidence="5">
    <location>
        <begin position="55"/>
        <end position="66"/>
    </location>
</feature>
<evidence type="ECO:0000313" key="8">
    <source>
        <dbReference type="Proteomes" id="UP000654075"/>
    </source>
</evidence>
<evidence type="ECO:0000256" key="6">
    <source>
        <dbReference type="SAM" id="Phobius"/>
    </source>
</evidence>
<dbReference type="EMBL" id="CAJNNV010000388">
    <property type="protein sequence ID" value="CAE8582415.1"/>
    <property type="molecule type" value="Genomic_DNA"/>
</dbReference>
<feature type="compositionally biased region" description="Polar residues" evidence="5">
    <location>
        <begin position="15"/>
        <end position="25"/>
    </location>
</feature>
<reference evidence="7" key="1">
    <citation type="submission" date="2021-02" db="EMBL/GenBank/DDBJ databases">
        <authorList>
            <person name="Dougan E. K."/>
            <person name="Rhodes N."/>
            <person name="Thang M."/>
            <person name="Chan C."/>
        </authorList>
    </citation>
    <scope>NUCLEOTIDE SEQUENCE</scope>
</reference>
<evidence type="ECO:0008006" key="9">
    <source>
        <dbReference type="Google" id="ProtNLM"/>
    </source>
</evidence>
<evidence type="ECO:0000256" key="4">
    <source>
        <dbReference type="ARBA" id="ARBA00023136"/>
    </source>
</evidence>
<dbReference type="PANTHER" id="PTHR43336">
    <property type="entry name" value="OXYGEN SENSOR HISTIDINE KINASE RESPONSE REGULATOR DEVS/DOSS"/>
    <property type="match status" value="1"/>
</dbReference>